<dbReference type="InterPro" id="IPR010730">
    <property type="entry name" value="HET"/>
</dbReference>
<evidence type="ECO:0000313" key="3">
    <source>
        <dbReference type="Proteomes" id="UP000433876"/>
    </source>
</evidence>
<evidence type="ECO:0000259" key="1">
    <source>
        <dbReference type="Pfam" id="PF06985"/>
    </source>
</evidence>
<reference evidence="2 3" key="1">
    <citation type="submission" date="2017-07" db="EMBL/GenBank/DDBJ databases">
        <title>Genome sequence of the Sordaria macrospora wild type strain R19027.</title>
        <authorList>
            <person name="Nowrousian M."/>
            <person name="Teichert I."/>
            <person name="Kueck U."/>
        </authorList>
    </citation>
    <scope>NUCLEOTIDE SEQUENCE [LARGE SCALE GENOMIC DNA]</scope>
    <source>
        <strain evidence="2 3">R19027</strain>
        <tissue evidence="2">Mycelium</tissue>
    </source>
</reference>
<sequence length="500" mass="56735">MYRKLYTLNKEIRLVELEPSEFDTDPVSFVLRYTPLADKEGRLKFSALSYCWGSAKDPQTVMIRNGKDSMNILAPVTMSVNRNLYSALKKLRRRQESHLLWIDLLCIKQNDLPERAQQVELMGEIYSSAHRVYVWLGEGTQWAQEDCQKIQGLDMEATEPRDKIFALLTFGEETRDISQLHQHARPNYENQRLDILSAVHAQPWPTWIDLSTHGAAAAAPREIDYAEKPSWSFWYEGRSEWSLGTLGLFNNRGCGFCASGATKANVDLEFTSPTTPPGMLALKGFRIDILQHKAYYPFPNPYSSTTPKFRPFANSRRMQAVYEAVFDPASVLNMWEMTKLNWKHPLAAKEKRDDAKYYTRCGWHLTSHGFYNKCDSGDEESSSSAWEVGDGDEDGAEANASRSYCCFPCHGKCLFRTEGDKVGLCPAVAKKAMLSLSCMVGNVPYLLRPTNSNNTAEESFYLVGECYLDGFMNGEAMELLRDEASGGVREEIFLLSDLLY</sequence>
<protein>
    <recommendedName>
        <fullName evidence="1">Heterokaryon incompatibility domain-containing protein</fullName>
    </recommendedName>
</protein>
<dbReference type="Pfam" id="PF26639">
    <property type="entry name" value="Het-6_barrel"/>
    <property type="match status" value="1"/>
</dbReference>
<dbReference type="PANTHER" id="PTHR24148">
    <property type="entry name" value="ANKYRIN REPEAT DOMAIN-CONTAINING PROTEIN 39 HOMOLOG-RELATED"/>
    <property type="match status" value="1"/>
</dbReference>
<feature type="domain" description="Heterokaryon incompatibility" evidence="1">
    <location>
        <begin position="45"/>
        <end position="158"/>
    </location>
</feature>
<dbReference type="VEuPathDB" id="FungiDB:SMAC_00445"/>
<dbReference type="AlphaFoldDB" id="A0A8S8ZUC6"/>
<proteinExistence type="predicted"/>
<comment type="caution">
    <text evidence="2">The sequence shown here is derived from an EMBL/GenBank/DDBJ whole genome shotgun (WGS) entry which is preliminary data.</text>
</comment>
<gene>
    <name evidence="2" type="ORF">SMACR_00445</name>
</gene>
<dbReference type="PANTHER" id="PTHR24148:SF77">
    <property type="entry name" value="HETEROKARYON INCOMPATIBILITY DOMAIN-CONTAINING PROTEIN"/>
    <property type="match status" value="1"/>
</dbReference>
<name>A0A8S8ZUC6_SORMA</name>
<dbReference type="Pfam" id="PF06985">
    <property type="entry name" value="HET"/>
    <property type="match status" value="1"/>
</dbReference>
<dbReference type="InterPro" id="IPR052895">
    <property type="entry name" value="HetReg/Transcr_Mod"/>
</dbReference>
<accession>A0A8S8ZUC6</accession>
<evidence type="ECO:0000313" key="2">
    <source>
        <dbReference type="EMBL" id="KAA8631915.1"/>
    </source>
</evidence>
<dbReference type="EMBL" id="NMPR01000066">
    <property type="protein sequence ID" value="KAA8631915.1"/>
    <property type="molecule type" value="Genomic_DNA"/>
</dbReference>
<organism evidence="2 3">
    <name type="scientific">Sordaria macrospora</name>
    <dbReference type="NCBI Taxonomy" id="5147"/>
    <lineage>
        <taxon>Eukaryota</taxon>
        <taxon>Fungi</taxon>
        <taxon>Dikarya</taxon>
        <taxon>Ascomycota</taxon>
        <taxon>Pezizomycotina</taxon>
        <taxon>Sordariomycetes</taxon>
        <taxon>Sordariomycetidae</taxon>
        <taxon>Sordariales</taxon>
        <taxon>Sordariaceae</taxon>
        <taxon>Sordaria</taxon>
    </lineage>
</organism>
<dbReference type="Proteomes" id="UP000433876">
    <property type="component" value="Unassembled WGS sequence"/>
</dbReference>